<dbReference type="InterPro" id="IPR007015">
    <property type="entry name" value="DNA_pol_V/MYBBP1A"/>
</dbReference>
<comment type="similarity">
    <text evidence="2">Belongs to the MYBBP1A family.</text>
</comment>
<keyword evidence="3" id="KW-0539">Nucleus</keyword>
<dbReference type="InterPro" id="IPR016024">
    <property type="entry name" value="ARM-type_fold"/>
</dbReference>
<dbReference type="AlphaFoldDB" id="A0A6J3M0N9"/>
<dbReference type="OrthoDB" id="342531at2759"/>
<sequence>MPAPKRPLNEDSIDLDEQVHPSRRRKVEDDEGRVELAKIFNNLRDEIPSVRLEATKALLKNLSSQSPDQSSRIDYATTRLIKGVCSGAKASRPGFSIALAETLRLTFDKKSESSTTITSLVEKIIALTNPESKAKGEEARNYLLGRQFAYQAVLRSQILHYISEDDTKIFFDAVADLAVHKQWLRTECAAGLCNYLESETAIAQTGKEAHILLTSWSQKGLMKSPEGVALFLTCKKKFPDSKLPKNCWHHNDPFSPQERSVLTKILLQNSIDDDDGVNSGAKSSGARQSTPNFAWTVVLAHLFEEGDVKQFSQFWSECVAKPMFSPSSSTERKALGLQIFTKAVAAAPASLLSNIVHANIMQCIVDQRAKSERYLFEATKQPLNQIVARAKRDSAAAVELLDQMLTVVPTTPDKQIKTTFEALLAAADPQGLTRIVKRISDTCWQPGTQDAGEAEKRRRTQADLLLALVRTRRSEPTHYLKDPEGKSKASNVAEWLQALFGNLAELAYGSERQATSPRLSDSIREVFRERLTSALGHIVTLPLKQAIWPPRVVTEKLYDMRDSLSVDISKDSTKLLKQARKVQKETTEKAKDSSEASPVVMHALHLLLSLGMLQVYKQEADSEGVLEDIIACYQNAGESDDSSTMLVELLLSFVSKPSALFRKLAEQVFTAFSPDVTSEALESMIDILGQKESIAGQQELFDQHDDHDHAGEGSDKSSDSDEDLEDASDVELVNGEVNGGGKGADSDNSEDEADDETNDNDEEQAAFDRKLADALGTAGMEQDSEDDGSDMDDDQMMALDSHLTTIFQERKKTANRKQENKDAKENIVNFKNRVLDLLEIYVKGQYSKPTAIDLILPLTQLTRTTSGGPTATKACSVLAQYFDACKKHRSLPDGPDDDVCFELVEALIADARLGGSKTHASACSRSLQFLAKLLVARDPAHWLKIAQLYIELQAEWRTDAKTKIHSSVLNDWHSWSMQR</sequence>
<dbReference type="GO" id="GO:0006355">
    <property type="term" value="P:regulation of DNA-templated transcription"/>
    <property type="evidence" value="ECO:0007669"/>
    <property type="project" value="InterPro"/>
</dbReference>
<keyword evidence="5" id="KW-1185">Reference proteome</keyword>
<feature type="region of interest" description="Disordered" evidence="4">
    <location>
        <begin position="704"/>
        <end position="762"/>
    </location>
</feature>
<feature type="compositionally biased region" description="Acidic residues" evidence="4">
    <location>
        <begin position="747"/>
        <end position="762"/>
    </location>
</feature>
<feature type="compositionally biased region" description="Acidic residues" evidence="4">
    <location>
        <begin position="720"/>
        <end position="729"/>
    </location>
</feature>
<evidence type="ECO:0000313" key="6">
    <source>
        <dbReference type="RefSeq" id="XP_033457503.1"/>
    </source>
</evidence>
<feature type="region of interest" description="Disordered" evidence="4">
    <location>
        <begin position="1"/>
        <end position="30"/>
    </location>
</feature>
<gene>
    <name evidence="6" type="ORF">K489DRAFT_382404</name>
</gene>
<organism evidence="6">
    <name type="scientific">Dissoconium aciculare CBS 342.82</name>
    <dbReference type="NCBI Taxonomy" id="1314786"/>
    <lineage>
        <taxon>Eukaryota</taxon>
        <taxon>Fungi</taxon>
        <taxon>Dikarya</taxon>
        <taxon>Ascomycota</taxon>
        <taxon>Pezizomycotina</taxon>
        <taxon>Dothideomycetes</taxon>
        <taxon>Dothideomycetidae</taxon>
        <taxon>Mycosphaerellales</taxon>
        <taxon>Dissoconiaceae</taxon>
        <taxon>Dissoconium</taxon>
    </lineage>
</organism>
<evidence type="ECO:0008006" key="7">
    <source>
        <dbReference type="Google" id="ProtNLM"/>
    </source>
</evidence>
<evidence type="ECO:0000256" key="1">
    <source>
        <dbReference type="ARBA" id="ARBA00004123"/>
    </source>
</evidence>
<dbReference type="Pfam" id="PF04931">
    <property type="entry name" value="DNA_pol_phi"/>
    <property type="match status" value="1"/>
</dbReference>
<reference evidence="6" key="3">
    <citation type="submission" date="2025-08" db="UniProtKB">
        <authorList>
            <consortium name="RefSeq"/>
        </authorList>
    </citation>
    <scope>IDENTIFICATION</scope>
    <source>
        <strain evidence="6">CBS 342.82</strain>
    </source>
</reference>
<dbReference type="SUPFAM" id="SSF48371">
    <property type="entry name" value="ARM repeat"/>
    <property type="match status" value="1"/>
</dbReference>
<dbReference type="PANTHER" id="PTHR13213:SF2">
    <property type="entry name" value="MYB-BINDING PROTEIN 1A"/>
    <property type="match status" value="1"/>
</dbReference>
<name>A0A6J3M0N9_9PEZI</name>
<accession>A0A6J3M0N9</accession>
<protein>
    <recommendedName>
        <fullName evidence="7">DNA polymerase V</fullName>
    </recommendedName>
</protein>
<dbReference type="PANTHER" id="PTHR13213">
    <property type="entry name" value="MYB-BINDING PROTEIN 1A FAMILY MEMBER"/>
    <property type="match status" value="1"/>
</dbReference>
<dbReference type="Proteomes" id="UP000504637">
    <property type="component" value="Unplaced"/>
</dbReference>
<dbReference type="GO" id="GO:0000182">
    <property type="term" value="F:rDNA binding"/>
    <property type="evidence" value="ECO:0007669"/>
    <property type="project" value="TreeGrafter"/>
</dbReference>
<proteinExistence type="inferred from homology"/>
<dbReference type="GO" id="GO:0005730">
    <property type="term" value="C:nucleolus"/>
    <property type="evidence" value="ECO:0007669"/>
    <property type="project" value="InterPro"/>
</dbReference>
<feature type="compositionally biased region" description="Basic and acidic residues" evidence="4">
    <location>
        <begin position="704"/>
        <end position="719"/>
    </location>
</feature>
<comment type="subcellular location">
    <subcellularLocation>
        <location evidence="1">Nucleus</location>
    </subcellularLocation>
</comment>
<dbReference type="RefSeq" id="XP_033457503.1">
    <property type="nucleotide sequence ID" value="XM_033605363.1"/>
</dbReference>
<evidence type="ECO:0000313" key="5">
    <source>
        <dbReference type="Proteomes" id="UP000504637"/>
    </source>
</evidence>
<evidence type="ECO:0000256" key="4">
    <source>
        <dbReference type="SAM" id="MobiDB-lite"/>
    </source>
</evidence>
<evidence type="ECO:0000256" key="2">
    <source>
        <dbReference type="ARBA" id="ARBA00006809"/>
    </source>
</evidence>
<evidence type="ECO:0000256" key="3">
    <source>
        <dbReference type="ARBA" id="ARBA00023242"/>
    </source>
</evidence>
<dbReference type="GeneID" id="54363163"/>
<reference evidence="6" key="1">
    <citation type="submission" date="2020-01" db="EMBL/GenBank/DDBJ databases">
        <authorList>
            <consortium name="DOE Joint Genome Institute"/>
            <person name="Haridas S."/>
            <person name="Albert R."/>
            <person name="Binder M."/>
            <person name="Bloem J."/>
            <person name="Labutti K."/>
            <person name="Salamov A."/>
            <person name="Andreopoulos B."/>
            <person name="Baker S.E."/>
            <person name="Barry K."/>
            <person name="Bills G."/>
            <person name="Bluhm B.H."/>
            <person name="Cannon C."/>
            <person name="Castanera R."/>
            <person name="Culley D.E."/>
            <person name="Daum C."/>
            <person name="Ezra D."/>
            <person name="Gonzalez J.B."/>
            <person name="Henrissat B."/>
            <person name="Kuo A."/>
            <person name="Liang C."/>
            <person name="Lipzen A."/>
            <person name="Lutzoni F."/>
            <person name="Magnuson J."/>
            <person name="Mondo S."/>
            <person name="Nolan M."/>
            <person name="Ohm R."/>
            <person name="Pangilinan J."/>
            <person name="Park H.-J."/>
            <person name="Ramirez L."/>
            <person name="Alfaro M."/>
            <person name="Sun H."/>
            <person name="Tritt A."/>
            <person name="Yoshinaga Y."/>
            <person name="Zwiers L.-H."/>
            <person name="Turgeon B.G."/>
            <person name="Goodwin S.B."/>
            <person name="Spatafora J.W."/>
            <person name="Crous P.W."/>
            <person name="Grigoriev I.V."/>
        </authorList>
    </citation>
    <scope>NUCLEOTIDE SEQUENCE</scope>
    <source>
        <strain evidence="6">CBS 342.82</strain>
    </source>
</reference>
<reference evidence="6" key="2">
    <citation type="submission" date="2020-04" db="EMBL/GenBank/DDBJ databases">
        <authorList>
            <consortium name="NCBI Genome Project"/>
        </authorList>
    </citation>
    <scope>NUCLEOTIDE SEQUENCE</scope>
    <source>
        <strain evidence="6">CBS 342.82</strain>
    </source>
</reference>